<dbReference type="Pfam" id="PF17936">
    <property type="entry name" value="Big_6"/>
    <property type="match status" value="1"/>
</dbReference>
<protein>
    <submittedName>
        <fullName evidence="4">Ig-like domain-containing protein</fullName>
    </submittedName>
</protein>
<evidence type="ECO:0000256" key="1">
    <source>
        <dbReference type="SAM" id="MobiDB-lite"/>
    </source>
</evidence>
<comment type="caution">
    <text evidence="4">The sequence shown here is derived from an EMBL/GenBank/DDBJ whole genome shotgun (WGS) entry which is preliminary data.</text>
</comment>
<feature type="compositionally biased region" description="Polar residues" evidence="1">
    <location>
        <begin position="210"/>
        <end position="223"/>
    </location>
</feature>
<evidence type="ECO:0000313" key="5">
    <source>
        <dbReference type="Proteomes" id="UP001589758"/>
    </source>
</evidence>
<feature type="region of interest" description="Disordered" evidence="1">
    <location>
        <begin position="210"/>
        <end position="229"/>
    </location>
</feature>
<name>A0ABV6C813_9GAMM</name>
<reference evidence="4 5" key="1">
    <citation type="submission" date="2024-09" db="EMBL/GenBank/DDBJ databases">
        <authorList>
            <person name="Sun Q."/>
            <person name="Mori K."/>
        </authorList>
    </citation>
    <scope>NUCLEOTIDE SEQUENCE [LARGE SCALE GENOMIC DNA]</scope>
    <source>
        <strain evidence="4 5">CCM 8545</strain>
    </source>
</reference>
<feature type="non-terminal residue" evidence="4">
    <location>
        <position position="1"/>
    </location>
</feature>
<accession>A0ABV6C813</accession>
<keyword evidence="5" id="KW-1185">Reference proteome</keyword>
<dbReference type="InterPro" id="IPR041498">
    <property type="entry name" value="Big_6"/>
</dbReference>
<feature type="domain" description="Bacterial Ig" evidence="2">
    <location>
        <begin position="49"/>
        <end position="117"/>
    </location>
</feature>
<dbReference type="InterPro" id="IPR013783">
    <property type="entry name" value="Ig-like_fold"/>
</dbReference>
<evidence type="ECO:0000259" key="3">
    <source>
        <dbReference type="Pfam" id="PF19077"/>
    </source>
</evidence>
<dbReference type="InterPro" id="IPR044016">
    <property type="entry name" value="Big_13"/>
</dbReference>
<evidence type="ECO:0000259" key="2">
    <source>
        <dbReference type="Pfam" id="PF17936"/>
    </source>
</evidence>
<evidence type="ECO:0000313" key="4">
    <source>
        <dbReference type="EMBL" id="MFC0179099.1"/>
    </source>
</evidence>
<dbReference type="Gene3D" id="2.60.40.10">
    <property type="entry name" value="Immunoglobulins"/>
    <property type="match status" value="2"/>
</dbReference>
<proteinExistence type="predicted"/>
<dbReference type="RefSeq" id="WP_385876195.1">
    <property type="nucleotide sequence ID" value="NZ_JBHLXE010000030.1"/>
</dbReference>
<dbReference type="Pfam" id="PF19077">
    <property type="entry name" value="Big_13"/>
    <property type="match status" value="1"/>
</dbReference>
<feature type="domain" description="Bacterial Ig-like" evidence="3">
    <location>
        <begin position="142"/>
        <end position="228"/>
    </location>
</feature>
<dbReference type="EMBL" id="JBHLXE010000030">
    <property type="protein sequence ID" value="MFC0179099.1"/>
    <property type="molecule type" value="Genomic_DNA"/>
</dbReference>
<dbReference type="NCBIfam" id="NF033510">
    <property type="entry name" value="Ca_tandemer"/>
    <property type="match status" value="2"/>
</dbReference>
<dbReference type="Proteomes" id="UP001589758">
    <property type="component" value="Unassembled WGS sequence"/>
</dbReference>
<sequence>ASGVEGNKTTPWNFNVIAQKPAEPTIDTLTDNYLEANGSTIVQPGGLTNDATLLVSGRAEAGVTIILRVNGKPVAEQKVGADGKWSITIPENEVSESGQYKVTAVAKDAAGQDSDPTGDYIFNFDGSAPSKPLMPSLTDSVGDKQGPVQGGGIIDDETPVLRGQAESGDSVVTIYNNGVKVGLATVNADGSWSYTLSLKQGPQNITVTETDKAGNTSEPSDNFNFVVDS</sequence>
<gene>
    <name evidence="4" type="ORF">ACFFIT_03140</name>
</gene>
<organism evidence="4 5">
    <name type="scientific">Thorsellia kenyensis</name>
    <dbReference type="NCBI Taxonomy" id="1549888"/>
    <lineage>
        <taxon>Bacteria</taxon>
        <taxon>Pseudomonadati</taxon>
        <taxon>Pseudomonadota</taxon>
        <taxon>Gammaproteobacteria</taxon>
        <taxon>Enterobacterales</taxon>
        <taxon>Thorselliaceae</taxon>
        <taxon>Thorsellia</taxon>
    </lineage>
</organism>
<feature type="non-terminal residue" evidence="4">
    <location>
        <position position="229"/>
    </location>
</feature>